<protein>
    <submittedName>
        <fullName evidence="2">Uncharacterized protein</fullName>
    </submittedName>
</protein>
<proteinExistence type="predicted"/>
<dbReference type="AlphaFoldDB" id="A0AAE1D813"/>
<reference evidence="2" key="1">
    <citation type="journal article" date="2023" name="G3 (Bethesda)">
        <title>A reference genome for the long-term kleptoplast-retaining sea slug Elysia crispata morphotype clarki.</title>
        <authorList>
            <person name="Eastman K.E."/>
            <person name="Pendleton A.L."/>
            <person name="Shaikh M.A."/>
            <person name="Suttiyut T."/>
            <person name="Ogas R."/>
            <person name="Tomko P."/>
            <person name="Gavelis G."/>
            <person name="Widhalm J.R."/>
            <person name="Wisecaver J.H."/>
        </authorList>
    </citation>
    <scope>NUCLEOTIDE SEQUENCE</scope>
    <source>
        <strain evidence="2">ECLA1</strain>
    </source>
</reference>
<evidence type="ECO:0000313" key="3">
    <source>
        <dbReference type="Proteomes" id="UP001283361"/>
    </source>
</evidence>
<comment type="caution">
    <text evidence="2">The sequence shown here is derived from an EMBL/GenBank/DDBJ whole genome shotgun (WGS) entry which is preliminary data.</text>
</comment>
<keyword evidence="3" id="KW-1185">Reference proteome</keyword>
<gene>
    <name evidence="2" type="ORF">RRG08_056168</name>
</gene>
<keyword evidence="1" id="KW-0812">Transmembrane</keyword>
<sequence>MRYFIVVRLRHAANLFISLTFIIFCALYPRITLDDPSTCGDGLYGFNIVYKVALSTLRRYSNSAVSVPETRPIFNENRFDYKAVDKNLRSYKICFGQNIICFDQDKL</sequence>
<evidence type="ECO:0000256" key="1">
    <source>
        <dbReference type="SAM" id="Phobius"/>
    </source>
</evidence>
<dbReference type="EMBL" id="JAWDGP010004953">
    <property type="protein sequence ID" value="KAK3760757.1"/>
    <property type="molecule type" value="Genomic_DNA"/>
</dbReference>
<evidence type="ECO:0000313" key="2">
    <source>
        <dbReference type="EMBL" id="KAK3760757.1"/>
    </source>
</evidence>
<keyword evidence="1" id="KW-0472">Membrane</keyword>
<dbReference type="Proteomes" id="UP001283361">
    <property type="component" value="Unassembled WGS sequence"/>
</dbReference>
<accession>A0AAE1D813</accession>
<keyword evidence="1" id="KW-1133">Transmembrane helix</keyword>
<feature type="transmembrane region" description="Helical" evidence="1">
    <location>
        <begin position="12"/>
        <end position="31"/>
    </location>
</feature>
<organism evidence="2 3">
    <name type="scientific">Elysia crispata</name>
    <name type="common">lettuce slug</name>
    <dbReference type="NCBI Taxonomy" id="231223"/>
    <lineage>
        <taxon>Eukaryota</taxon>
        <taxon>Metazoa</taxon>
        <taxon>Spiralia</taxon>
        <taxon>Lophotrochozoa</taxon>
        <taxon>Mollusca</taxon>
        <taxon>Gastropoda</taxon>
        <taxon>Heterobranchia</taxon>
        <taxon>Euthyneura</taxon>
        <taxon>Panpulmonata</taxon>
        <taxon>Sacoglossa</taxon>
        <taxon>Placobranchoidea</taxon>
        <taxon>Plakobranchidae</taxon>
        <taxon>Elysia</taxon>
    </lineage>
</organism>
<name>A0AAE1D813_9GAST</name>